<dbReference type="EMBL" id="JAPFFF010000010">
    <property type="protein sequence ID" value="KAK8880775.1"/>
    <property type="molecule type" value="Genomic_DNA"/>
</dbReference>
<dbReference type="InterPro" id="IPR053139">
    <property type="entry name" value="Surface_bspA-like"/>
</dbReference>
<evidence type="ECO:0000313" key="1">
    <source>
        <dbReference type="EMBL" id="KAK8880775.1"/>
    </source>
</evidence>
<keyword evidence="2" id="KW-1185">Reference proteome</keyword>
<dbReference type="Pfam" id="PF13306">
    <property type="entry name" value="LRR_5"/>
    <property type="match status" value="4"/>
</dbReference>
<sequence length="827" mass="95680">MEKEGKDAFFLNFNDDDFRIQNDSRYLFDINPEIFQELVNTHYYKVKSNVSPDVFNSFIKYFIKCQVPIINSENFFEFQELSNEFDIMKNIIQIYSRIIKNTDNYSLLNENQTLKHKLNLLISDKQVKSKEYKEKIQILFQNSKIQQYLKSPTNKFQLLKACEEENREILENLAKTEIKQFGFSFIINEEENTASLHHSNKVRGKVVIPISIKYKRKDFFVTKIHEKAFKESTDIKMIRFPEESKVTTIEKSAFSSNCIEKIVFPTNFFNFKTDIFCETPKLKEIEFNSKSSHFLFYENNFLMGKENQESEQFDVLLFARRDIVEATIPSFVKRICSYAFCQCRKIGKIEFESNSQLKVIERYAFHKSKIKSISIPSSVERICEFAFSRCYDLKTVIIEKDSKLKSIGDKAFSFAGLQGIRIPPNIVRINCGTFSNCRDLFAVDFSMAVNLKSIGARSFYGTYLKGVSFPSNLVHIGKKAFGLCTFLRFVEIPRDSELLVIEKDAFHKSKIVSIFIPPKILNLHEGFFSGTECLINIIMMPNNNRFLYYQNELLLGKSDSKSDVFDILIFARRDIKKVTILPSIKKIAAYAFDNCRKIQKVDFSQCTNLCSIGKNAFNFSSLKNITIPSKVSRIEKKTFSLCRSIQKVAFSVDSQISSIGKKAFALSSLKRIVIPSTVTKLCSRCFSGCLDLKNVDFEKDSKLTLIEHNAFSNTFIESLSIPDNVTEIGQYVFYKCIFFVKICFSEKSKLRRIKKQAFAFSSLKSISIPQHVTTIDELAFFKCGELIIFEIHENSELSSLDFDSIFGDRIESSEFILSIPTKMRPFY</sequence>
<evidence type="ECO:0000313" key="2">
    <source>
        <dbReference type="Proteomes" id="UP001470230"/>
    </source>
</evidence>
<protein>
    <submittedName>
        <fullName evidence="1">Uncharacterized protein</fullName>
    </submittedName>
</protein>
<comment type="caution">
    <text evidence="1">The sequence shown here is derived from an EMBL/GenBank/DDBJ whole genome shotgun (WGS) entry which is preliminary data.</text>
</comment>
<gene>
    <name evidence="1" type="ORF">M9Y10_003463</name>
</gene>
<dbReference type="PANTHER" id="PTHR45661:SF3">
    <property type="entry name" value="IG-LIKE DOMAIN-CONTAINING PROTEIN"/>
    <property type="match status" value="1"/>
</dbReference>
<name>A0ABR2JSC2_9EUKA</name>
<reference evidence="1 2" key="1">
    <citation type="submission" date="2024-04" db="EMBL/GenBank/DDBJ databases">
        <title>Tritrichomonas musculus Genome.</title>
        <authorList>
            <person name="Alves-Ferreira E."/>
            <person name="Grigg M."/>
            <person name="Lorenzi H."/>
            <person name="Galac M."/>
        </authorList>
    </citation>
    <scope>NUCLEOTIDE SEQUENCE [LARGE SCALE GENOMIC DNA]</scope>
    <source>
        <strain evidence="1 2">EAF2021</strain>
    </source>
</reference>
<dbReference type="InterPro" id="IPR026906">
    <property type="entry name" value="LRR_5"/>
</dbReference>
<organism evidence="1 2">
    <name type="scientific">Tritrichomonas musculus</name>
    <dbReference type="NCBI Taxonomy" id="1915356"/>
    <lineage>
        <taxon>Eukaryota</taxon>
        <taxon>Metamonada</taxon>
        <taxon>Parabasalia</taxon>
        <taxon>Tritrichomonadida</taxon>
        <taxon>Tritrichomonadidae</taxon>
        <taxon>Tritrichomonas</taxon>
    </lineage>
</organism>
<dbReference type="InterPro" id="IPR032675">
    <property type="entry name" value="LRR_dom_sf"/>
</dbReference>
<accession>A0ABR2JSC2</accession>
<dbReference type="SUPFAM" id="SSF52058">
    <property type="entry name" value="L domain-like"/>
    <property type="match status" value="2"/>
</dbReference>
<proteinExistence type="predicted"/>
<dbReference type="PANTHER" id="PTHR45661">
    <property type="entry name" value="SURFACE ANTIGEN"/>
    <property type="match status" value="1"/>
</dbReference>
<dbReference type="Proteomes" id="UP001470230">
    <property type="component" value="Unassembled WGS sequence"/>
</dbReference>
<dbReference type="Gene3D" id="3.80.10.10">
    <property type="entry name" value="Ribonuclease Inhibitor"/>
    <property type="match status" value="5"/>
</dbReference>